<keyword evidence="2" id="KW-1185">Reference proteome</keyword>
<sequence>MQCDLILDDGFYRPLSTYVDGLSFHLLQQNFTYGVFSRRQDEASVAAGYEVYPYKDLSQERAALHRQLTAILGDEAISTLVLWVNLGVARQEILLYEMLVWLAETRWGDKVAVRCVDLVELPQPAFQEGTELYYQRIYHDLSLPQNNNPITPELTAGARNTLSSLYHAGHLIVRHHDVLAALPTNFFDEVIVSVVSAHYQPVKVLTAKVMLSLWAKGYAEVEDVVIMSRILFLASHDTRLQVRKNIFDQNLVSTVYIKRT</sequence>
<organism evidence="1 2">
    <name type="scientific">Lonsdalea quercina</name>
    <dbReference type="NCBI Taxonomy" id="71657"/>
    <lineage>
        <taxon>Bacteria</taxon>
        <taxon>Pseudomonadati</taxon>
        <taxon>Pseudomonadota</taxon>
        <taxon>Gammaproteobacteria</taxon>
        <taxon>Enterobacterales</taxon>
        <taxon>Pectobacteriaceae</taxon>
        <taxon>Lonsdalea</taxon>
    </lineage>
</organism>
<proteinExistence type="predicted"/>
<name>A0A1H4ANG1_9GAMM</name>
<protein>
    <recommendedName>
        <fullName evidence="3">DUF1835 domain-containing protein</fullName>
    </recommendedName>
</protein>
<evidence type="ECO:0000313" key="1">
    <source>
        <dbReference type="EMBL" id="SEA37489.1"/>
    </source>
</evidence>
<dbReference type="AlphaFoldDB" id="A0A1H4ANG1"/>
<dbReference type="GeneID" id="97764378"/>
<dbReference type="Proteomes" id="UP000187280">
    <property type="component" value="Unassembled WGS sequence"/>
</dbReference>
<dbReference type="RefSeq" id="WP_026741756.1">
    <property type="nucleotide sequence ID" value="NZ_FNQS01000004.1"/>
</dbReference>
<evidence type="ECO:0000313" key="2">
    <source>
        <dbReference type="Proteomes" id="UP000187280"/>
    </source>
</evidence>
<reference evidence="1 2" key="1">
    <citation type="submission" date="2016-10" db="EMBL/GenBank/DDBJ databases">
        <authorList>
            <person name="de Groot N.N."/>
        </authorList>
    </citation>
    <scope>NUCLEOTIDE SEQUENCE [LARGE SCALE GENOMIC DNA]</scope>
    <source>
        <strain evidence="1 2">ATCC 29281</strain>
    </source>
</reference>
<dbReference type="EMBL" id="FNQS01000004">
    <property type="protein sequence ID" value="SEA37489.1"/>
    <property type="molecule type" value="Genomic_DNA"/>
</dbReference>
<gene>
    <name evidence="1" type="ORF">SAMN02982996_01489</name>
</gene>
<accession>A0A1H4ANG1</accession>
<evidence type="ECO:0008006" key="3">
    <source>
        <dbReference type="Google" id="ProtNLM"/>
    </source>
</evidence>